<dbReference type="PANTHER" id="PTHR11671">
    <property type="entry name" value="V-TYPE ATP SYNTHASE SUBUNIT D"/>
    <property type="match status" value="1"/>
</dbReference>
<evidence type="ECO:0000256" key="2">
    <source>
        <dbReference type="ARBA" id="ARBA00022448"/>
    </source>
</evidence>
<dbReference type="Gene3D" id="1.10.287.3240">
    <property type="match status" value="1"/>
</dbReference>
<evidence type="ECO:0000313" key="5">
    <source>
        <dbReference type="EMBL" id="GAI04128.1"/>
    </source>
</evidence>
<organism evidence="5">
    <name type="scientific">marine sediment metagenome</name>
    <dbReference type="NCBI Taxonomy" id="412755"/>
    <lineage>
        <taxon>unclassified sequences</taxon>
        <taxon>metagenomes</taxon>
        <taxon>ecological metagenomes</taxon>
    </lineage>
</organism>
<protein>
    <recommendedName>
        <fullName evidence="6">V-type ATP synthase subunit D</fullName>
    </recommendedName>
</protein>
<keyword evidence="3" id="KW-0406">Ion transport</keyword>
<comment type="similarity">
    <text evidence="1">Belongs to the V-ATPase D subunit family.</text>
</comment>
<feature type="coiled-coil region" evidence="4">
    <location>
        <begin position="132"/>
        <end position="166"/>
    </location>
</feature>
<evidence type="ECO:0000256" key="3">
    <source>
        <dbReference type="ARBA" id="ARBA00023065"/>
    </source>
</evidence>
<dbReference type="Pfam" id="PF01813">
    <property type="entry name" value="ATP-synt_D"/>
    <property type="match status" value="1"/>
</dbReference>
<feature type="non-terminal residue" evidence="5">
    <location>
        <position position="206"/>
    </location>
</feature>
<comment type="caution">
    <text evidence="5">The sequence shown here is derived from an EMBL/GenBank/DDBJ whole genome shotgun (WGS) entry which is preliminary data.</text>
</comment>
<name>X1KBX8_9ZZZZ</name>
<reference evidence="5" key="1">
    <citation type="journal article" date="2014" name="Front. Microbiol.">
        <title>High frequency of phylogenetically diverse reductive dehalogenase-homologous genes in deep subseafloor sedimentary metagenomes.</title>
        <authorList>
            <person name="Kawai M."/>
            <person name="Futagami T."/>
            <person name="Toyoda A."/>
            <person name="Takaki Y."/>
            <person name="Nishi S."/>
            <person name="Hori S."/>
            <person name="Arai W."/>
            <person name="Tsubouchi T."/>
            <person name="Morono Y."/>
            <person name="Uchiyama I."/>
            <person name="Ito T."/>
            <person name="Fujiyama A."/>
            <person name="Inagaki F."/>
            <person name="Takami H."/>
        </authorList>
    </citation>
    <scope>NUCLEOTIDE SEQUENCE</scope>
    <source>
        <strain evidence="5">Expedition CK06-06</strain>
    </source>
</reference>
<evidence type="ECO:0000256" key="4">
    <source>
        <dbReference type="SAM" id="Coils"/>
    </source>
</evidence>
<dbReference type="AlphaFoldDB" id="X1KBX8"/>
<dbReference type="NCBIfam" id="TIGR00309">
    <property type="entry name" value="V_ATPase_subD"/>
    <property type="match status" value="1"/>
</dbReference>
<evidence type="ECO:0000256" key="1">
    <source>
        <dbReference type="ARBA" id="ARBA00005850"/>
    </source>
</evidence>
<dbReference type="HAMAP" id="MF_00271">
    <property type="entry name" value="ATP_synth_D_arch"/>
    <property type="match status" value="1"/>
</dbReference>
<accession>X1KBX8</accession>
<gene>
    <name evidence="5" type="ORF">S06H3_11867</name>
</gene>
<keyword evidence="4" id="KW-0175">Coiled coil</keyword>
<dbReference type="InterPro" id="IPR002699">
    <property type="entry name" value="V_ATPase_D"/>
</dbReference>
<keyword evidence="2" id="KW-0813">Transport</keyword>
<evidence type="ECO:0008006" key="6">
    <source>
        <dbReference type="Google" id="ProtNLM"/>
    </source>
</evidence>
<dbReference type="EMBL" id="BARV01005833">
    <property type="protein sequence ID" value="GAI04128.1"/>
    <property type="molecule type" value="Genomic_DNA"/>
</dbReference>
<proteinExistence type="inferred from homology"/>
<sequence length="206" mass="23597">MPQQLIKVRPTKIELVKLKRRLKLAQRVQKIVKDRLSILTMEFLQTARETVEAKRKLVDAFSEAYKALSMATGYHGYISLEKELIATEADPKVVAGSRNIAGVRIPSFELRGNGKPMRGYNLVDTSSWIDHAAQLAEKCLEATIEIAELQRSLELLGMEIKRTKRITNALEYMIIPGLQATIKYLNMKFEERDREEKGRLKRVKVL</sequence>
<dbReference type="GO" id="GO:0046961">
    <property type="term" value="F:proton-transporting ATPase activity, rotational mechanism"/>
    <property type="evidence" value="ECO:0007669"/>
    <property type="project" value="InterPro"/>
</dbReference>